<organism evidence="1 2">
    <name type="scientific">Mikania micrantha</name>
    <name type="common">bitter vine</name>
    <dbReference type="NCBI Taxonomy" id="192012"/>
    <lineage>
        <taxon>Eukaryota</taxon>
        <taxon>Viridiplantae</taxon>
        <taxon>Streptophyta</taxon>
        <taxon>Embryophyta</taxon>
        <taxon>Tracheophyta</taxon>
        <taxon>Spermatophyta</taxon>
        <taxon>Magnoliopsida</taxon>
        <taxon>eudicotyledons</taxon>
        <taxon>Gunneridae</taxon>
        <taxon>Pentapetalae</taxon>
        <taxon>asterids</taxon>
        <taxon>campanulids</taxon>
        <taxon>Asterales</taxon>
        <taxon>Asteraceae</taxon>
        <taxon>Asteroideae</taxon>
        <taxon>Heliantheae alliance</taxon>
        <taxon>Eupatorieae</taxon>
        <taxon>Mikania</taxon>
    </lineage>
</organism>
<name>A0A5N6LV71_9ASTR</name>
<evidence type="ECO:0000313" key="2">
    <source>
        <dbReference type="Proteomes" id="UP000326396"/>
    </source>
</evidence>
<gene>
    <name evidence="1" type="ORF">E3N88_38828</name>
</gene>
<dbReference type="EMBL" id="SZYD01000018">
    <property type="protein sequence ID" value="KAD2805451.1"/>
    <property type="molecule type" value="Genomic_DNA"/>
</dbReference>
<dbReference type="AlphaFoldDB" id="A0A5N6LV71"/>
<protein>
    <submittedName>
        <fullName evidence="1">Uncharacterized protein</fullName>
    </submittedName>
</protein>
<dbReference type="Proteomes" id="UP000326396">
    <property type="component" value="Linkage Group LG8"/>
</dbReference>
<comment type="caution">
    <text evidence="1">The sequence shown here is derived from an EMBL/GenBank/DDBJ whole genome shotgun (WGS) entry which is preliminary data.</text>
</comment>
<evidence type="ECO:0000313" key="1">
    <source>
        <dbReference type="EMBL" id="KAD2805451.1"/>
    </source>
</evidence>
<sequence>MSADKLRAMSSFPLSSVVAPLVDGLAPAATRFLNQAGWKLGMMVLLIRDSADTVVVLLKRFGGLAIHNPSEQLATTQQSDSIQDSLYDLVTSKDVEDTSDFGGLVDSVSGNISLSCLHYASGSKAVFNQGLLGVGQPQPNNEENDIGESEHLLLEAANYSDPIDPPVTGTCWAIGSVGLLANMGVVTTLSFEGVLQGIPVCLMVDSGAIPNFVSQHSFIALGLSVGSFDSIRIKLGKGQVE</sequence>
<accession>A0A5N6LV71</accession>
<reference evidence="1 2" key="1">
    <citation type="submission" date="2019-05" db="EMBL/GenBank/DDBJ databases">
        <title>Mikania micrantha, genome provides insights into the molecular mechanism of rapid growth.</title>
        <authorList>
            <person name="Liu B."/>
        </authorList>
    </citation>
    <scope>NUCLEOTIDE SEQUENCE [LARGE SCALE GENOMIC DNA]</scope>
    <source>
        <strain evidence="1">NLD-2019</strain>
        <tissue evidence="1">Leaf</tissue>
    </source>
</reference>
<keyword evidence="2" id="KW-1185">Reference proteome</keyword>
<dbReference type="OrthoDB" id="1934862at2759"/>
<proteinExistence type="predicted"/>